<feature type="transmembrane region" description="Helical" evidence="1">
    <location>
        <begin position="84"/>
        <end position="102"/>
    </location>
</feature>
<dbReference type="Proteomes" id="UP000292082">
    <property type="component" value="Unassembled WGS sequence"/>
</dbReference>
<protein>
    <submittedName>
        <fullName evidence="2">Uncharacterized protein</fullName>
    </submittedName>
</protein>
<evidence type="ECO:0000313" key="2">
    <source>
        <dbReference type="EMBL" id="TBU59773.1"/>
    </source>
</evidence>
<dbReference type="EMBL" id="ML145110">
    <property type="protein sequence ID" value="TBU59773.1"/>
    <property type="molecule type" value="Genomic_DNA"/>
</dbReference>
<keyword evidence="1" id="KW-1133">Transmembrane helix</keyword>
<name>A0A4Q9PYD7_9APHY</name>
<reference evidence="2 3" key="1">
    <citation type="submission" date="2019-01" db="EMBL/GenBank/DDBJ databases">
        <title>Draft genome sequences of three monokaryotic isolates of the white-rot basidiomycete fungus Dichomitus squalens.</title>
        <authorList>
            <consortium name="DOE Joint Genome Institute"/>
            <person name="Lopez S.C."/>
            <person name="Andreopoulos B."/>
            <person name="Pangilinan J."/>
            <person name="Lipzen A."/>
            <person name="Riley R."/>
            <person name="Ahrendt S."/>
            <person name="Ng V."/>
            <person name="Barry K."/>
            <person name="Daum C."/>
            <person name="Grigoriev I.V."/>
            <person name="Hilden K.S."/>
            <person name="Makela M.R."/>
            <person name="de Vries R.P."/>
        </authorList>
    </citation>
    <scope>NUCLEOTIDE SEQUENCE [LARGE SCALE GENOMIC DNA]</scope>
    <source>
        <strain evidence="2 3">CBS 464.89</strain>
    </source>
</reference>
<organism evidence="2 3">
    <name type="scientific">Dichomitus squalens</name>
    <dbReference type="NCBI Taxonomy" id="114155"/>
    <lineage>
        <taxon>Eukaryota</taxon>
        <taxon>Fungi</taxon>
        <taxon>Dikarya</taxon>
        <taxon>Basidiomycota</taxon>
        <taxon>Agaricomycotina</taxon>
        <taxon>Agaricomycetes</taxon>
        <taxon>Polyporales</taxon>
        <taxon>Polyporaceae</taxon>
        <taxon>Dichomitus</taxon>
    </lineage>
</organism>
<dbReference type="AlphaFoldDB" id="A0A4Q9PYD7"/>
<feature type="transmembrane region" description="Helical" evidence="1">
    <location>
        <begin position="108"/>
        <end position="129"/>
    </location>
</feature>
<gene>
    <name evidence="2" type="ORF">BD310DRAFT_370554</name>
</gene>
<evidence type="ECO:0000256" key="1">
    <source>
        <dbReference type="SAM" id="Phobius"/>
    </source>
</evidence>
<evidence type="ECO:0000313" key="3">
    <source>
        <dbReference type="Proteomes" id="UP000292082"/>
    </source>
</evidence>
<keyword evidence="1" id="KW-0812">Transmembrane</keyword>
<proteinExistence type="predicted"/>
<keyword evidence="3" id="KW-1185">Reference proteome</keyword>
<accession>A0A4Q9PYD7</accession>
<keyword evidence="1" id="KW-0472">Membrane</keyword>
<sequence length="186" mass="21450">MSGTPRCCCLSNRCSRSHFRLKAWLTVTAMSQMAAEWVYIHETDRSPGAYTQHLPSFPCLYIMDASNSANNAPIKFPFSKDQTIGADLLGTFFGLIFYGLSVHQLYKYYRLFAVDALIIRILVLLVMALQTLHAILTMHFCYHILVTNYFAHQFEPNVWSLEVSVRWHERCITLMPYLQIALRSCL</sequence>